<proteinExistence type="predicted"/>
<name>A0A426YD21_ENSVE</name>
<evidence type="ECO:0000313" key="1">
    <source>
        <dbReference type="EMBL" id="RRT49593.1"/>
    </source>
</evidence>
<evidence type="ECO:0000313" key="2">
    <source>
        <dbReference type="Proteomes" id="UP000287651"/>
    </source>
</evidence>
<accession>A0A426YD21</accession>
<organism evidence="1 2">
    <name type="scientific">Ensete ventricosum</name>
    <name type="common">Abyssinian banana</name>
    <name type="synonym">Musa ensete</name>
    <dbReference type="NCBI Taxonomy" id="4639"/>
    <lineage>
        <taxon>Eukaryota</taxon>
        <taxon>Viridiplantae</taxon>
        <taxon>Streptophyta</taxon>
        <taxon>Embryophyta</taxon>
        <taxon>Tracheophyta</taxon>
        <taxon>Spermatophyta</taxon>
        <taxon>Magnoliopsida</taxon>
        <taxon>Liliopsida</taxon>
        <taxon>Zingiberales</taxon>
        <taxon>Musaceae</taxon>
        <taxon>Ensete</taxon>
    </lineage>
</organism>
<protein>
    <submittedName>
        <fullName evidence="1">Uncharacterized protein</fullName>
    </submittedName>
</protein>
<dbReference type="EMBL" id="AMZH03013250">
    <property type="protein sequence ID" value="RRT49593.1"/>
    <property type="molecule type" value="Genomic_DNA"/>
</dbReference>
<gene>
    <name evidence="1" type="ORF">B296_00036920</name>
</gene>
<sequence length="53" mass="5705">MVVDGGGGFDIVVKGIRIFREKVTGKLSSPLSAAADSLRLLLPSVRFICLSWQ</sequence>
<comment type="caution">
    <text evidence="1">The sequence shown here is derived from an EMBL/GenBank/DDBJ whole genome shotgun (WGS) entry which is preliminary data.</text>
</comment>
<dbReference type="Proteomes" id="UP000287651">
    <property type="component" value="Unassembled WGS sequence"/>
</dbReference>
<reference evidence="1 2" key="1">
    <citation type="journal article" date="2014" name="Agronomy (Basel)">
        <title>A Draft Genome Sequence for Ensete ventricosum, the Drought-Tolerant Tree Against Hunger.</title>
        <authorList>
            <person name="Harrison J."/>
            <person name="Moore K.A."/>
            <person name="Paszkiewicz K."/>
            <person name="Jones T."/>
            <person name="Grant M."/>
            <person name="Ambacheew D."/>
            <person name="Muzemil S."/>
            <person name="Studholme D.J."/>
        </authorList>
    </citation>
    <scope>NUCLEOTIDE SEQUENCE [LARGE SCALE GENOMIC DNA]</scope>
</reference>
<dbReference type="AlphaFoldDB" id="A0A426YD21"/>